<feature type="compositionally biased region" description="Low complexity" evidence="1">
    <location>
        <begin position="143"/>
        <end position="153"/>
    </location>
</feature>
<feature type="region of interest" description="Disordered" evidence="1">
    <location>
        <begin position="143"/>
        <end position="180"/>
    </location>
</feature>
<gene>
    <name evidence="2" type="ORF">TT172_LOCUS206</name>
</gene>
<organism evidence="2 3">
    <name type="scientific">Thermothielavioides terrestris</name>
    <dbReference type="NCBI Taxonomy" id="2587410"/>
    <lineage>
        <taxon>Eukaryota</taxon>
        <taxon>Fungi</taxon>
        <taxon>Dikarya</taxon>
        <taxon>Ascomycota</taxon>
        <taxon>Pezizomycotina</taxon>
        <taxon>Sordariomycetes</taxon>
        <taxon>Sordariomycetidae</taxon>
        <taxon>Sordariales</taxon>
        <taxon>Chaetomiaceae</taxon>
        <taxon>Thermothielavioides</taxon>
    </lineage>
</organism>
<evidence type="ECO:0000256" key="1">
    <source>
        <dbReference type="SAM" id="MobiDB-lite"/>
    </source>
</evidence>
<protein>
    <submittedName>
        <fullName evidence="2">9302b175-5bc5-44b2-9144-4febcefeff90</fullName>
    </submittedName>
</protein>
<feature type="region of interest" description="Disordered" evidence="1">
    <location>
        <begin position="1"/>
        <end position="55"/>
    </location>
</feature>
<dbReference type="AlphaFoldDB" id="A0A446B5P3"/>
<evidence type="ECO:0000313" key="2">
    <source>
        <dbReference type="EMBL" id="SPQ17787.1"/>
    </source>
</evidence>
<feature type="compositionally biased region" description="Polar residues" evidence="1">
    <location>
        <begin position="294"/>
        <end position="309"/>
    </location>
</feature>
<proteinExistence type="predicted"/>
<accession>A0A446B5P3</accession>
<reference evidence="2 3" key="1">
    <citation type="submission" date="2018-04" db="EMBL/GenBank/DDBJ databases">
        <authorList>
            <person name="Huttner S."/>
            <person name="Dainat J."/>
        </authorList>
    </citation>
    <scope>NUCLEOTIDE SEQUENCE [LARGE SCALE GENOMIC DNA]</scope>
</reference>
<feature type="compositionally biased region" description="Basic and acidic residues" evidence="1">
    <location>
        <begin position="1"/>
        <end position="11"/>
    </location>
</feature>
<feature type="region of interest" description="Disordered" evidence="1">
    <location>
        <begin position="72"/>
        <end position="126"/>
    </location>
</feature>
<dbReference type="EMBL" id="OUUZ01000001">
    <property type="protein sequence ID" value="SPQ17787.1"/>
    <property type="molecule type" value="Genomic_DNA"/>
</dbReference>
<name>A0A446B5P3_9PEZI</name>
<evidence type="ECO:0000313" key="3">
    <source>
        <dbReference type="Proteomes" id="UP000289323"/>
    </source>
</evidence>
<feature type="region of interest" description="Disordered" evidence="1">
    <location>
        <begin position="274"/>
        <end position="309"/>
    </location>
</feature>
<feature type="compositionally biased region" description="Pro residues" evidence="1">
    <location>
        <begin position="111"/>
        <end position="121"/>
    </location>
</feature>
<dbReference type="Proteomes" id="UP000289323">
    <property type="component" value="Unassembled WGS sequence"/>
</dbReference>
<feature type="compositionally biased region" description="Polar residues" evidence="1">
    <location>
        <begin position="81"/>
        <end position="97"/>
    </location>
</feature>
<sequence>METQTRSRPELRPVWTGRELHPTHPRPSPLSATSPLYSASLHLPSPMYPASPSYDQAMRAHERALVDRLDRLDQRGKRESQPSPTTARSLSSVSERTLSARRPSAASLPIPRAPEPSPRSPGFPQYPRRQTLVAEARSILLSGLPDGLPDGLPRTPTDTASTLADRRQSLPPSFHSQRRRSQQLLQELRDWGRVYFCNADARVADCFVAAVALRRPSDSSSPDDEALAVKDELTTKRRHRVTIRARVRPCALHQKPFLIRRTFDMDELRATIPEPLRLSSAPRRPSAELPSRGTLPTNQRGTSAATSAEQDLDLEAAKSPVRSINTLPIHLKYARAFFPVLAALLYSGHIQKGDIIDLPLPYPEAWFQTVAHVYTGQGELTEAMKQNILYLGGKV</sequence>